<proteinExistence type="predicted"/>
<gene>
    <name evidence="1" type="ORF">ACI1P1_11555</name>
</gene>
<evidence type="ECO:0000313" key="1">
    <source>
        <dbReference type="EMBL" id="MFM9328929.1"/>
    </source>
</evidence>
<dbReference type="EMBL" id="JBJURJ010000006">
    <property type="protein sequence ID" value="MFM9328929.1"/>
    <property type="molecule type" value="Genomic_DNA"/>
</dbReference>
<keyword evidence="2" id="KW-1185">Reference proteome</keyword>
<protein>
    <submittedName>
        <fullName evidence="1">Glu/Leu/Phe/Val dehydrogenase dimerization domain-containing protein</fullName>
    </submittedName>
</protein>
<dbReference type="Proteomes" id="UP001631969">
    <property type="component" value="Unassembled WGS sequence"/>
</dbReference>
<reference evidence="1" key="1">
    <citation type="submission" date="2024-12" db="EMBL/GenBank/DDBJ databases">
        <authorList>
            <person name="Wu N."/>
        </authorList>
    </citation>
    <scope>NUCLEOTIDE SEQUENCE</scope>
    <source>
        <strain evidence="1">P15</strain>
    </source>
</reference>
<name>A0ACC7NY30_9BACL</name>
<evidence type="ECO:0000313" key="2">
    <source>
        <dbReference type="Proteomes" id="UP001631969"/>
    </source>
</evidence>
<sequence>MGNEKPYLVLEWNDHLTDAAGWVVVHRFVQGYASGGTRMHPAVTRREVERLAKVMAYKYEAGGSVTTGGCKAGIAYDYKAPDAKAVLGRFLRAMKPYLQAGVSLGGDLGVAFADVLAVMEELQVELITPAMKRDPHVMEGLQAYRRLLEETVDGTFLLNDAVTGYGAAYCADEAWRALRQAGDRKGETDSRGGTGAGTGVEDHPVGSVPEDQARGAGARVVVQGFGCVGASCAFLLHRMGYRVVGIADANLLVENPAGLDVPALVQGRMKHGELASASFRPEDRVRPNGEWLDIDCEILVPAALEDVIHAGNAHQVRAALVVEGANIPVSPEGDAVLKERGIHVVNDFVANLGAIRFYDAAIFGHVRSGAAEVLQDIEVLCRRNTSRLLAEAKRLGLYEREAAELLFQPRGQDAATQQPQ</sequence>
<comment type="caution">
    <text evidence="1">The sequence shown here is derived from an EMBL/GenBank/DDBJ whole genome shotgun (WGS) entry which is preliminary data.</text>
</comment>
<accession>A0ACC7NY30</accession>
<organism evidence="1 2">
    <name type="scientific">Paenibacillus mesotrionivorans</name>
    <dbReference type="NCBI Taxonomy" id="3160968"/>
    <lineage>
        <taxon>Bacteria</taxon>
        <taxon>Bacillati</taxon>
        <taxon>Bacillota</taxon>
        <taxon>Bacilli</taxon>
        <taxon>Bacillales</taxon>
        <taxon>Paenibacillaceae</taxon>
        <taxon>Paenibacillus</taxon>
    </lineage>
</organism>